<evidence type="ECO:0000313" key="10">
    <source>
        <dbReference type="EMBL" id="GAI08484.1"/>
    </source>
</evidence>
<dbReference type="CDD" id="cd02440">
    <property type="entry name" value="AdoMet_MTases"/>
    <property type="match status" value="1"/>
</dbReference>
<evidence type="ECO:0000259" key="9">
    <source>
        <dbReference type="Pfam" id="PF13847"/>
    </source>
</evidence>
<dbReference type="InterPro" id="IPR029063">
    <property type="entry name" value="SAM-dependent_MTases_sf"/>
</dbReference>
<evidence type="ECO:0000256" key="7">
    <source>
        <dbReference type="ARBA" id="ARBA00047943"/>
    </source>
</evidence>
<name>X1MQ60_9ZZZZ</name>
<dbReference type="PANTHER" id="PTHR43675:SF8">
    <property type="entry name" value="ARSENITE METHYLTRANSFERASE"/>
    <property type="match status" value="1"/>
</dbReference>
<dbReference type="SUPFAM" id="SSF53335">
    <property type="entry name" value="S-adenosyl-L-methionine-dependent methyltransferases"/>
    <property type="match status" value="1"/>
</dbReference>
<dbReference type="Gene3D" id="3.40.50.150">
    <property type="entry name" value="Vaccinia Virus protein VP39"/>
    <property type="match status" value="1"/>
</dbReference>
<keyword evidence="2" id="KW-0949">S-adenosyl-L-methionine</keyword>
<keyword evidence="1" id="KW-0808">Transferase</keyword>
<protein>
    <recommendedName>
        <fullName evidence="5">Arsenite methyltransferase</fullName>
        <ecNumber evidence="4">2.1.1.137</ecNumber>
    </recommendedName>
</protein>
<feature type="domain" description="Methyltransferase" evidence="9">
    <location>
        <begin position="75"/>
        <end position="134"/>
    </location>
</feature>
<comment type="catalytic activity">
    <reaction evidence="8">
        <text>arsenic triglutathione + 3 [thioredoxin]-dithiol + 3 S-adenosyl-L-methionine = trimethylarsine + 3 [thioredoxin]-disulfide + 3 glutathione + 3 S-adenosyl-L-homocysteine + 3 H(+)</text>
        <dbReference type="Rhea" id="RHEA:69432"/>
        <dbReference type="Rhea" id="RHEA-COMP:10698"/>
        <dbReference type="Rhea" id="RHEA-COMP:10700"/>
        <dbReference type="ChEBI" id="CHEBI:15378"/>
        <dbReference type="ChEBI" id="CHEBI:27130"/>
        <dbReference type="ChEBI" id="CHEBI:29950"/>
        <dbReference type="ChEBI" id="CHEBI:50058"/>
        <dbReference type="ChEBI" id="CHEBI:57856"/>
        <dbReference type="ChEBI" id="CHEBI:57925"/>
        <dbReference type="ChEBI" id="CHEBI:59789"/>
        <dbReference type="ChEBI" id="CHEBI:183640"/>
        <dbReference type="EC" id="2.1.1.137"/>
    </reaction>
</comment>
<dbReference type="Pfam" id="PF13847">
    <property type="entry name" value="Methyltransf_31"/>
    <property type="match status" value="1"/>
</dbReference>
<dbReference type="EMBL" id="BARV01004882">
    <property type="protein sequence ID" value="GAI08484.1"/>
    <property type="molecule type" value="Genomic_DNA"/>
</dbReference>
<reference evidence="10" key="1">
    <citation type="journal article" date="2014" name="Front. Microbiol.">
        <title>High frequency of phylogenetically diverse reductive dehalogenase-homologous genes in deep subseafloor sedimentary metagenomes.</title>
        <authorList>
            <person name="Kawai M."/>
            <person name="Futagami T."/>
            <person name="Toyoda A."/>
            <person name="Takaki Y."/>
            <person name="Nishi S."/>
            <person name="Hori S."/>
            <person name="Arai W."/>
            <person name="Tsubouchi T."/>
            <person name="Morono Y."/>
            <person name="Uchiyama I."/>
            <person name="Ito T."/>
            <person name="Fujiyama A."/>
            <person name="Inagaki F."/>
            <person name="Takami H."/>
        </authorList>
    </citation>
    <scope>NUCLEOTIDE SEQUENCE</scope>
    <source>
        <strain evidence="10">Expedition CK06-06</strain>
    </source>
</reference>
<dbReference type="InterPro" id="IPR025714">
    <property type="entry name" value="Methyltranfer_dom"/>
</dbReference>
<gene>
    <name evidence="10" type="ORF">S06H3_10518</name>
</gene>
<evidence type="ECO:0000256" key="4">
    <source>
        <dbReference type="ARBA" id="ARBA00034521"/>
    </source>
</evidence>
<comment type="caution">
    <text evidence="10">The sequence shown here is derived from an EMBL/GenBank/DDBJ whole genome shotgun (WGS) entry which is preliminary data.</text>
</comment>
<dbReference type="EC" id="2.1.1.137" evidence="4"/>
<evidence type="ECO:0000256" key="1">
    <source>
        <dbReference type="ARBA" id="ARBA00022679"/>
    </source>
</evidence>
<evidence type="ECO:0000256" key="2">
    <source>
        <dbReference type="ARBA" id="ARBA00022691"/>
    </source>
</evidence>
<dbReference type="GO" id="GO:0030791">
    <property type="term" value="F:arsenite methyltransferase activity"/>
    <property type="evidence" value="ECO:0007669"/>
    <property type="project" value="UniProtKB-EC"/>
</dbReference>
<dbReference type="PANTHER" id="PTHR43675">
    <property type="entry name" value="ARSENITE METHYLTRANSFERASE"/>
    <property type="match status" value="1"/>
</dbReference>
<evidence type="ECO:0000256" key="5">
    <source>
        <dbReference type="ARBA" id="ARBA00034545"/>
    </source>
</evidence>
<comment type="catalytic activity">
    <reaction evidence="6">
        <text>arsenic triglutathione + [thioredoxin]-dithiol + S-adenosyl-L-methionine + 2 H2O = methylarsonous acid + [thioredoxin]-disulfide + 3 glutathione + S-adenosyl-L-homocysteine + H(+)</text>
        <dbReference type="Rhea" id="RHEA:69460"/>
        <dbReference type="Rhea" id="RHEA-COMP:10698"/>
        <dbReference type="Rhea" id="RHEA-COMP:10700"/>
        <dbReference type="ChEBI" id="CHEBI:15377"/>
        <dbReference type="ChEBI" id="CHEBI:15378"/>
        <dbReference type="ChEBI" id="CHEBI:17826"/>
        <dbReference type="ChEBI" id="CHEBI:29950"/>
        <dbReference type="ChEBI" id="CHEBI:50058"/>
        <dbReference type="ChEBI" id="CHEBI:57856"/>
        <dbReference type="ChEBI" id="CHEBI:57925"/>
        <dbReference type="ChEBI" id="CHEBI:59789"/>
        <dbReference type="ChEBI" id="CHEBI:183640"/>
        <dbReference type="EC" id="2.1.1.137"/>
    </reaction>
</comment>
<sequence>MKDEKVKRTVREGYAKIAKQDGSCCTPVNSCCGSTNVAQDISKKIGYTGKELKEIPESANLGLGCGNPVALASLKEGETVLDLGSGAGLDCFLAANRVGTKGRVIGVDMTPEMIEKAKENAQKGNYKNVDFRLG</sequence>
<comment type="catalytic activity">
    <reaction evidence="7">
        <text>arsenic triglutathione + 2 [thioredoxin]-dithiol + 2 S-adenosyl-L-methionine + H2O = dimethylarsinous acid + 2 [thioredoxin]-disulfide + 3 glutathione + 2 S-adenosyl-L-homocysteine + 2 H(+)</text>
        <dbReference type="Rhea" id="RHEA:69464"/>
        <dbReference type="Rhea" id="RHEA-COMP:10698"/>
        <dbReference type="Rhea" id="RHEA-COMP:10700"/>
        <dbReference type="ChEBI" id="CHEBI:15377"/>
        <dbReference type="ChEBI" id="CHEBI:15378"/>
        <dbReference type="ChEBI" id="CHEBI:23808"/>
        <dbReference type="ChEBI" id="CHEBI:29950"/>
        <dbReference type="ChEBI" id="CHEBI:50058"/>
        <dbReference type="ChEBI" id="CHEBI:57856"/>
        <dbReference type="ChEBI" id="CHEBI:57925"/>
        <dbReference type="ChEBI" id="CHEBI:59789"/>
        <dbReference type="ChEBI" id="CHEBI:183640"/>
        <dbReference type="EC" id="2.1.1.137"/>
    </reaction>
</comment>
<evidence type="ECO:0000256" key="3">
    <source>
        <dbReference type="ARBA" id="ARBA00034487"/>
    </source>
</evidence>
<organism evidence="10">
    <name type="scientific">marine sediment metagenome</name>
    <dbReference type="NCBI Taxonomy" id="412755"/>
    <lineage>
        <taxon>unclassified sequences</taxon>
        <taxon>metagenomes</taxon>
        <taxon>ecological metagenomes</taxon>
    </lineage>
</organism>
<accession>X1MQ60</accession>
<comment type="similarity">
    <text evidence="3">Belongs to the methyltransferase superfamily. Arsenite methyltransferase family.</text>
</comment>
<evidence type="ECO:0000256" key="6">
    <source>
        <dbReference type="ARBA" id="ARBA00047941"/>
    </source>
</evidence>
<proteinExistence type="inferred from homology"/>
<feature type="non-terminal residue" evidence="10">
    <location>
        <position position="134"/>
    </location>
</feature>
<dbReference type="InterPro" id="IPR026669">
    <property type="entry name" value="Arsenite_MeTrfase-like"/>
</dbReference>
<dbReference type="AlphaFoldDB" id="X1MQ60"/>
<evidence type="ECO:0000256" key="8">
    <source>
        <dbReference type="ARBA" id="ARBA00048428"/>
    </source>
</evidence>